<dbReference type="SUPFAM" id="SSF52540">
    <property type="entry name" value="P-loop containing nucleoside triphosphate hydrolases"/>
    <property type="match status" value="1"/>
</dbReference>
<dbReference type="InterPro" id="IPR036388">
    <property type="entry name" value="WH-like_DNA-bd_sf"/>
</dbReference>
<keyword evidence="8" id="KW-1185">Reference proteome</keyword>
<dbReference type="Pfam" id="PF03704">
    <property type="entry name" value="BTAD"/>
    <property type="match status" value="1"/>
</dbReference>
<reference evidence="7 8" key="1">
    <citation type="submission" date="2021-01" db="EMBL/GenBank/DDBJ databases">
        <title>Whole genome shotgun sequence of Asanoa iriomotensis NBRC 100142.</title>
        <authorList>
            <person name="Komaki H."/>
            <person name="Tamura T."/>
        </authorList>
    </citation>
    <scope>NUCLEOTIDE SEQUENCE [LARGE SCALE GENOMIC DNA]</scope>
    <source>
        <strain evidence="7 8">NBRC 100142</strain>
    </source>
</reference>
<feature type="DNA-binding region" description="OmpR/PhoB-type" evidence="5">
    <location>
        <begin position="1"/>
        <end position="62"/>
    </location>
</feature>
<dbReference type="SUPFAM" id="SSF48452">
    <property type="entry name" value="TPR-like"/>
    <property type="match status" value="1"/>
</dbReference>
<gene>
    <name evidence="7" type="ORF">Air01nite_40680</name>
</gene>
<evidence type="ECO:0000256" key="3">
    <source>
        <dbReference type="ARBA" id="ARBA00023125"/>
    </source>
</evidence>
<dbReference type="EMBL" id="BONC01000028">
    <property type="protein sequence ID" value="GIF57973.1"/>
    <property type="molecule type" value="Genomic_DNA"/>
</dbReference>
<evidence type="ECO:0000256" key="4">
    <source>
        <dbReference type="ARBA" id="ARBA00023163"/>
    </source>
</evidence>
<evidence type="ECO:0000259" key="6">
    <source>
        <dbReference type="PROSITE" id="PS51755"/>
    </source>
</evidence>
<evidence type="ECO:0000256" key="5">
    <source>
        <dbReference type="PROSITE-ProRule" id="PRU01091"/>
    </source>
</evidence>
<keyword evidence="2" id="KW-0805">Transcription regulation</keyword>
<keyword evidence="3 5" id="KW-0238">DNA-binding</keyword>
<organism evidence="7 8">
    <name type="scientific">Asanoa iriomotensis</name>
    <dbReference type="NCBI Taxonomy" id="234613"/>
    <lineage>
        <taxon>Bacteria</taxon>
        <taxon>Bacillati</taxon>
        <taxon>Actinomycetota</taxon>
        <taxon>Actinomycetes</taxon>
        <taxon>Micromonosporales</taxon>
        <taxon>Micromonosporaceae</taxon>
        <taxon>Asanoa</taxon>
    </lineage>
</organism>
<dbReference type="InterPro" id="IPR016032">
    <property type="entry name" value="Sig_transdc_resp-reg_C-effctor"/>
</dbReference>
<evidence type="ECO:0000313" key="7">
    <source>
        <dbReference type="EMBL" id="GIF57973.1"/>
    </source>
</evidence>
<proteinExistence type="inferred from homology"/>
<dbReference type="CDD" id="cd15831">
    <property type="entry name" value="BTAD"/>
    <property type="match status" value="1"/>
</dbReference>
<name>A0ABQ4C5B9_9ACTN</name>
<dbReference type="InterPro" id="IPR041664">
    <property type="entry name" value="AAA_16"/>
</dbReference>
<dbReference type="InterPro" id="IPR001867">
    <property type="entry name" value="OmpR/PhoB-type_DNA-bd"/>
</dbReference>
<dbReference type="PANTHER" id="PTHR35807:SF1">
    <property type="entry name" value="TRANSCRIPTIONAL REGULATOR REDD"/>
    <property type="match status" value="1"/>
</dbReference>
<dbReference type="Gene3D" id="3.40.50.300">
    <property type="entry name" value="P-loop containing nucleotide triphosphate hydrolases"/>
    <property type="match status" value="1"/>
</dbReference>
<dbReference type="PROSITE" id="PS51755">
    <property type="entry name" value="OMPR_PHOB"/>
    <property type="match status" value="1"/>
</dbReference>
<dbReference type="SMART" id="SM01043">
    <property type="entry name" value="BTAD"/>
    <property type="match status" value="1"/>
</dbReference>
<protein>
    <recommendedName>
        <fullName evidence="6">OmpR/PhoB-type domain-containing protein</fullName>
    </recommendedName>
</protein>
<dbReference type="Pfam" id="PF13191">
    <property type="entry name" value="AAA_16"/>
    <property type="match status" value="1"/>
</dbReference>
<evidence type="ECO:0000256" key="1">
    <source>
        <dbReference type="ARBA" id="ARBA00005820"/>
    </source>
</evidence>
<keyword evidence="4" id="KW-0804">Transcription</keyword>
<comment type="caution">
    <text evidence="7">The sequence shown here is derived from an EMBL/GenBank/DDBJ whole genome shotgun (WGS) entry which is preliminary data.</text>
</comment>
<comment type="similarity">
    <text evidence="1">Belongs to the AfsR/DnrI/RedD regulatory family.</text>
</comment>
<accession>A0ABQ4C5B9</accession>
<evidence type="ECO:0000256" key="2">
    <source>
        <dbReference type="ARBA" id="ARBA00023015"/>
    </source>
</evidence>
<dbReference type="InterPro" id="IPR011990">
    <property type="entry name" value="TPR-like_helical_dom_sf"/>
</dbReference>
<dbReference type="InterPro" id="IPR027417">
    <property type="entry name" value="P-loop_NTPase"/>
</dbReference>
<dbReference type="Proteomes" id="UP000624325">
    <property type="component" value="Unassembled WGS sequence"/>
</dbReference>
<dbReference type="PANTHER" id="PTHR35807">
    <property type="entry name" value="TRANSCRIPTIONAL REGULATOR REDD-RELATED"/>
    <property type="match status" value="1"/>
</dbReference>
<dbReference type="Gene3D" id="1.10.10.10">
    <property type="entry name" value="Winged helix-like DNA-binding domain superfamily/Winged helix DNA-binding domain"/>
    <property type="match status" value="1"/>
</dbReference>
<dbReference type="InterPro" id="IPR005158">
    <property type="entry name" value="BTAD"/>
</dbReference>
<dbReference type="SUPFAM" id="SSF46894">
    <property type="entry name" value="C-terminal effector domain of the bipartite response regulators"/>
    <property type="match status" value="1"/>
</dbReference>
<evidence type="ECO:0000313" key="8">
    <source>
        <dbReference type="Proteomes" id="UP000624325"/>
    </source>
</evidence>
<sequence length="570" mass="61261">MLLRRGHVVSSAELIEAIWGLRQPDNPRRALHVCVVRARASLAGAGAEGAIVSGADGYRIDVPPDALDVAVFRHWMERADAAANHDDVDGERKALAEALSLWRGDALADVPSDYLHGAHGVRLAEQRLQAAERRVDRSLQAGLHAQVIGDLAELTARHPLRERLWAQLMTALHQAGRRSEAISAYHAAHGRLVEELGVEPGAELRRLHATILAGNGAGGAPAHIAPRQLPSEVAGFAGRTAELARMHEMLDAHENGVVNGSTVLVVSGMAGIGKTALVAYWARRVADRFPDGQLWLDLRGYDRRAPATAQQSIASILGALGVPVADLPPGLDEQVGLYRSVLDGRRVLLVLDNAYRVEQVLHLLPGEARAFVLVTSRGDLAPLVAIEGAHAIQLGPLPPDDARRMLEPRLGRERTRAEPDAVDRIIGNCYGLPLALAIVAARAVARPHFPLAAIDRQLTSIENPLDRFADPSAAVDVRAALSWSYRSLSPAAARLLRFLALHPTGDVSVAAASSVVGLPQTRLLLDELAAAHLISEPTPDRFVMHDLLRAYAVERVATQDPAEEQTASRP</sequence>
<dbReference type="InterPro" id="IPR051677">
    <property type="entry name" value="AfsR-DnrI-RedD_regulator"/>
</dbReference>
<dbReference type="Gene3D" id="1.25.40.10">
    <property type="entry name" value="Tetratricopeptide repeat domain"/>
    <property type="match status" value="1"/>
</dbReference>
<dbReference type="PRINTS" id="PR00364">
    <property type="entry name" value="DISEASERSIST"/>
</dbReference>
<feature type="domain" description="OmpR/PhoB-type" evidence="6">
    <location>
        <begin position="1"/>
        <end position="62"/>
    </location>
</feature>